<reference evidence="1" key="1">
    <citation type="submission" date="2018-02" db="EMBL/GenBank/DDBJ databases">
        <title>Rhizophora mucronata_Transcriptome.</title>
        <authorList>
            <person name="Meera S.P."/>
            <person name="Sreeshan A."/>
            <person name="Augustine A."/>
        </authorList>
    </citation>
    <scope>NUCLEOTIDE SEQUENCE</scope>
    <source>
        <tissue evidence="1">Leaf</tissue>
    </source>
</reference>
<name>A0A2P2NC25_RHIMU</name>
<dbReference type="EMBL" id="GGEC01059542">
    <property type="protein sequence ID" value="MBX40026.1"/>
    <property type="molecule type" value="Transcribed_RNA"/>
</dbReference>
<protein>
    <submittedName>
        <fullName evidence="1">Uncharacterized protein</fullName>
    </submittedName>
</protein>
<proteinExistence type="predicted"/>
<dbReference type="AlphaFoldDB" id="A0A2P2NC25"/>
<sequence length="42" mass="4940">MQVNQTTNRAAISMPSKYQWMVILTLQSSPHYISRDEQQTQK</sequence>
<organism evidence="1">
    <name type="scientific">Rhizophora mucronata</name>
    <name type="common">Asiatic mangrove</name>
    <dbReference type="NCBI Taxonomy" id="61149"/>
    <lineage>
        <taxon>Eukaryota</taxon>
        <taxon>Viridiplantae</taxon>
        <taxon>Streptophyta</taxon>
        <taxon>Embryophyta</taxon>
        <taxon>Tracheophyta</taxon>
        <taxon>Spermatophyta</taxon>
        <taxon>Magnoliopsida</taxon>
        <taxon>eudicotyledons</taxon>
        <taxon>Gunneridae</taxon>
        <taxon>Pentapetalae</taxon>
        <taxon>rosids</taxon>
        <taxon>fabids</taxon>
        <taxon>Malpighiales</taxon>
        <taxon>Rhizophoraceae</taxon>
        <taxon>Rhizophora</taxon>
    </lineage>
</organism>
<evidence type="ECO:0000313" key="1">
    <source>
        <dbReference type="EMBL" id="MBX40026.1"/>
    </source>
</evidence>
<accession>A0A2P2NC25</accession>